<dbReference type="AlphaFoldDB" id="A0A2X2YQB2"/>
<keyword evidence="1" id="KW-0175">Coiled coil</keyword>
<name>A0A2X2YQB2_9ACTO</name>
<evidence type="ECO:0000259" key="2">
    <source>
        <dbReference type="Pfam" id="PF10088"/>
    </source>
</evidence>
<proteinExistence type="predicted"/>
<evidence type="ECO:0000313" key="4">
    <source>
        <dbReference type="Proteomes" id="UP000250245"/>
    </source>
</evidence>
<evidence type="ECO:0000313" key="3">
    <source>
        <dbReference type="EMBL" id="SQB65081.1"/>
    </source>
</evidence>
<gene>
    <name evidence="3" type="ORF">NCTC11820_01328</name>
</gene>
<dbReference type="Proteomes" id="UP000250245">
    <property type="component" value="Unassembled WGS sequence"/>
</dbReference>
<feature type="coiled-coil region" evidence="1">
    <location>
        <begin position="319"/>
        <end position="404"/>
    </location>
</feature>
<dbReference type="RefSeq" id="WP_013189266.1">
    <property type="nucleotide sequence ID" value="NZ_CP068112.1"/>
</dbReference>
<dbReference type="InterPro" id="IPR027417">
    <property type="entry name" value="P-loop_NTPase"/>
</dbReference>
<accession>A0A2X2YQB2</accession>
<reference evidence="3 4" key="1">
    <citation type="submission" date="2018-06" db="EMBL/GenBank/DDBJ databases">
        <authorList>
            <consortium name="Pathogen Informatics"/>
            <person name="Doyle S."/>
        </authorList>
    </citation>
    <scope>NUCLEOTIDE SEQUENCE [LARGE SCALE GENOMIC DNA]</scope>
    <source>
        <strain evidence="3 4">NCTC11820</strain>
    </source>
</reference>
<protein>
    <submittedName>
        <fullName evidence="3">ATPase involved in DNA repair</fullName>
    </submittedName>
</protein>
<evidence type="ECO:0000256" key="1">
    <source>
        <dbReference type="SAM" id="Coils"/>
    </source>
</evidence>
<dbReference type="Pfam" id="PF10088">
    <property type="entry name" value="DUF2326"/>
    <property type="match status" value="1"/>
</dbReference>
<dbReference type="EMBL" id="UASJ01000001">
    <property type="protein sequence ID" value="SQB65081.1"/>
    <property type="molecule type" value="Genomic_DNA"/>
</dbReference>
<organism evidence="3 4">
    <name type="scientific">Mobiluncus curtisii</name>
    <dbReference type="NCBI Taxonomy" id="2051"/>
    <lineage>
        <taxon>Bacteria</taxon>
        <taxon>Bacillati</taxon>
        <taxon>Actinomycetota</taxon>
        <taxon>Actinomycetes</taxon>
        <taxon>Actinomycetales</taxon>
        <taxon>Actinomycetaceae</taxon>
        <taxon>Mobiluncus</taxon>
    </lineage>
</organism>
<feature type="coiled-coil region" evidence="1">
    <location>
        <begin position="171"/>
        <end position="198"/>
    </location>
</feature>
<feature type="domain" description="DUF2326" evidence="2">
    <location>
        <begin position="431"/>
        <end position="540"/>
    </location>
</feature>
<feature type="coiled-coil region" evidence="1">
    <location>
        <begin position="243"/>
        <end position="277"/>
    </location>
</feature>
<dbReference type="OMA" id="QIFIAVD"/>
<dbReference type="InterPro" id="IPR018760">
    <property type="entry name" value="DUF2326"/>
</dbReference>
<dbReference type="Gene3D" id="3.40.50.300">
    <property type="entry name" value="P-loop containing nucleotide triphosphate hydrolases"/>
    <property type="match status" value="1"/>
</dbReference>
<sequence length="549" mass="62699">MLKQISCRLFRENGQPRPPIKFTHGLNTILGAVKGEAGSIGKSTMMLIIDFAFGGNTYVGSDAVRELDDHTIYFTFEFADGQYHFARTPSDPKFVARVDENHTVIGTMKIEEFNAWLAAKYHMDLPGLKYRNTLSRFFRIYGKNNHNELKPLQTRGGDESQKDAITVLIALFGCYNEIKDFKEQLQEAENRISAFKAARRYEFIPSAVDGMTKYKQNVVEIAALEEDRRKLAQSDETDVEPVEIEKANERNELKRQLNDLHREIKSKRDELHLLDLNIHHGAYPTEADLKSLQEFFPGANLAKLVEIEKFHTKIQAILGEELEAAHARVTKLLATLEEQAADLLARIDSIPASKAFTDEFLDAYTELDRRINKLQDENDAFDTRDRLQKEKQQANTRYQQQLDSVLSHIQIEINSQMEAINEEVTGGEYNAPRLSLNAFNSYDFETPRDKGTGTNHRGVITYDLAIAQNTALPAIAHDSIMFDSMSRTDLSNLIRVYNDQVEKQIFIAVDKISDCTEQAKTIIQQTMVLKLDNNEHALFGEKWSRKDRP</sequence>
<dbReference type="GeneID" id="55565387"/>